<dbReference type="AlphaFoldDB" id="A0AA97D9G1"/>
<proteinExistence type="predicted"/>
<evidence type="ECO:0000313" key="1">
    <source>
        <dbReference type="EMBL" id="WOC33050.1"/>
    </source>
</evidence>
<accession>A0AA97D9G1</accession>
<protein>
    <recommendedName>
        <fullName evidence="3">DUF4054 domain-containing protein</fullName>
    </recommendedName>
</protein>
<dbReference type="Proteomes" id="UP001300604">
    <property type="component" value="Chromosome"/>
</dbReference>
<keyword evidence="2" id="KW-1185">Reference proteome</keyword>
<evidence type="ECO:0008006" key="3">
    <source>
        <dbReference type="Google" id="ProtNLM"/>
    </source>
</evidence>
<dbReference type="EMBL" id="CP135996">
    <property type="protein sequence ID" value="WOC33050.1"/>
    <property type="molecule type" value="Genomic_DNA"/>
</dbReference>
<gene>
    <name evidence="1" type="ORF">PXC00_04000</name>
</gene>
<organism evidence="1 2">
    <name type="scientific">Caproicibacterium argilliputei</name>
    <dbReference type="NCBI Taxonomy" id="3030016"/>
    <lineage>
        <taxon>Bacteria</taxon>
        <taxon>Bacillati</taxon>
        <taxon>Bacillota</taxon>
        <taxon>Clostridia</taxon>
        <taxon>Eubacteriales</taxon>
        <taxon>Oscillospiraceae</taxon>
        <taxon>Caproicibacterium</taxon>
    </lineage>
</organism>
<dbReference type="KEGG" id="carl:PXC00_04000"/>
<reference evidence="1 2" key="1">
    <citation type="submission" date="2024-06" db="EMBL/GenBank/DDBJ databases">
        <title>Caproicibacterium argilliputei sp. nov, a novel caproic acid producing anaerobic bacterium isolated from pit mud.</title>
        <authorList>
            <person name="Xia S."/>
        </authorList>
    </citation>
    <scope>NUCLEOTIDE SEQUENCE [LARGE SCALE GENOMIC DNA]</scope>
    <source>
        <strain evidence="1 2">ZCY20-5</strain>
    </source>
</reference>
<sequence length="121" mass="12861">MTADEWSAAGIPLPDEQPETLLMTDAALGWIAEHTTLDVENPQGLPASAKLFVLKYLEVMQLSAGVTAETIGGGAGTNLSQSFDTASKSDLLAQYAAELLGTNLKADVHFVSAKGRWRPCR</sequence>
<reference evidence="2" key="2">
    <citation type="submission" date="2024-06" db="EMBL/GenBank/DDBJ databases">
        <title>Caproicibacterium argilliputei sp. nov, a novel caproic acid producing anaerobic bacterium isolated from pit mud.</title>
        <authorList>
            <person name="Zeng C."/>
        </authorList>
    </citation>
    <scope>NUCLEOTIDE SEQUENCE [LARGE SCALE GENOMIC DNA]</scope>
    <source>
        <strain evidence="2">ZCY20-5</strain>
    </source>
</reference>
<dbReference type="RefSeq" id="WP_275846944.1">
    <property type="nucleotide sequence ID" value="NZ_CP135996.1"/>
</dbReference>
<reference evidence="2" key="3">
    <citation type="submission" date="2024-06" db="EMBL/GenBank/DDBJ databases">
        <authorList>
            <person name="Zeng C."/>
        </authorList>
    </citation>
    <scope>NUCLEOTIDE SEQUENCE [LARGE SCALE GENOMIC DNA]</scope>
    <source>
        <strain evidence="2">ZCY20-5</strain>
    </source>
</reference>
<evidence type="ECO:0000313" key="2">
    <source>
        <dbReference type="Proteomes" id="UP001300604"/>
    </source>
</evidence>
<name>A0AA97D9G1_9FIRM</name>